<keyword evidence="5" id="KW-1185">Reference proteome</keyword>
<dbReference type="Gene3D" id="3.40.50.410">
    <property type="entry name" value="von Willebrand factor, type A domain"/>
    <property type="match status" value="1"/>
</dbReference>
<dbReference type="GO" id="GO:0005509">
    <property type="term" value="F:calcium ion binding"/>
    <property type="evidence" value="ECO:0007669"/>
    <property type="project" value="InterPro"/>
</dbReference>
<feature type="region of interest" description="Disordered" evidence="1">
    <location>
        <begin position="361"/>
        <end position="620"/>
    </location>
</feature>
<dbReference type="EMBL" id="BAABLX010000011">
    <property type="protein sequence ID" value="GAA4940685.1"/>
    <property type="molecule type" value="Genomic_DNA"/>
</dbReference>
<protein>
    <recommendedName>
        <fullName evidence="3">Bacterial Ig-like domain-containing protein</fullName>
    </recommendedName>
</protein>
<dbReference type="Pfam" id="PF19078">
    <property type="entry name" value="Big_12"/>
    <property type="match status" value="1"/>
</dbReference>
<gene>
    <name evidence="4" type="ORF">GCM10025791_18790</name>
</gene>
<feature type="compositionally biased region" description="Gly residues" evidence="1">
    <location>
        <begin position="606"/>
        <end position="620"/>
    </location>
</feature>
<feature type="compositionally biased region" description="Acidic residues" evidence="1">
    <location>
        <begin position="448"/>
        <end position="458"/>
    </location>
</feature>
<keyword evidence="2" id="KW-1133">Transmembrane helix</keyword>
<keyword evidence="2" id="KW-0812">Transmembrane</keyword>
<accession>A0AAV3U1X2</accession>
<feature type="transmembrane region" description="Helical" evidence="2">
    <location>
        <begin position="620"/>
        <end position="640"/>
    </location>
</feature>
<dbReference type="Proteomes" id="UP001409585">
    <property type="component" value="Unassembled WGS sequence"/>
</dbReference>
<feature type="compositionally biased region" description="Polar residues" evidence="1">
    <location>
        <begin position="567"/>
        <end position="577"/>
    </location>
</feature>
<evidence type="ECO:0000256" key="2">
    <source>
        <dbReference type="SAM" id="Phobius"/>
    </source>
</evidence>
<evidence type="ECO:0000259" key="3">
    <source>
        <dbReference type="Pfam" id="PF19078"/>
    </source>
</evidence>
<feature type="compositionally biased region" description="Acidic residues" evidence="1">
    <location>
        <begin position="362"/>
        <end position="381"/>
    </location>
</feature>
<dbReference type="Gene3D" id="4.10.1080.10">
    <property type="entry name" value="TSP type-3 repeat"/>
    <property type="match status" value="1"/>
</dbReference>
<evidence type="ECO:0000313" key="4">
    <source>
        <dbReference type="EMBL" id="GAA4940685.1"/>
    </source>
</evidence>
<feature type="compositionally biased region" description="Acidic residues" evidence="1">
    <location>
        <begin position="408"/>
        <end position="429"/>
    </location>
</feature>
<proteinExistence type="predicted"/>
<sequence>MSQPAFAQTQSCSGQADVWFANDESDSVVDEEGIYALDFLYQLTDQFTFSAADGTQAAIFGWSDAQGAFDYILPATATFGDTGDTGLLDPNGDGLADDTSIVIDGDLFGIRELYQERNYAGGTWLGRATKDLAERIGDNTDSNSDGVTDNGRRSGASQIAVLLTDANQDQLGSIGEGAAAGNRGGADWEAAIADLVALNGGTELVLVLIDQAADVYTGSVYTEVKDFIDGLVANYGVKLVIGDSFEAMADPAQGHITSLSSTICDLTDLVARLDAPGSFTNNDPFTVTFTFSEDVTGFDANDIALANATLSEFTAVSGAEYTATVTPDGTQTDISIDIAAAAAQSSNGRQNVQKQALVTFDTDGDGVGDSEEGTVADDDGDGIPNFQDLDSDNDNIPDVVENNPANTEDTDTDGDGTPDYLDIDSDNDGIPDSVEAYETVPPFSGADTDGDGIDDAIDADNGGPTADANNNGISDVYEPLDTDGDGIPDYRDLDSDNDSLSDISESGGEDSDGNAQVDDLADQGTTDNPTDSDSDGLPDYRDLQSDNYANDGAGDYDIDNGNLGDGQANSDGTVTDTTDADQDGLVNVVDSDPGSFGEESVPASGNTGGSSSAGGSSSGGGGSGAFGALGLFALMLTLFTRRFGKSRVVKRA</sequence>
<dbReference type="AlphaFoldDB" id="A0AAV3U1X2"/>
<dbReference type="InterPro" id="IPR044048">
    <property type="entry name" value="Big_12"/>
</dbReference>
<comment type="caution">
    <text evidence="4">The sequence shown here is derived from an EMBL/GenBank/DDBJ whole genome shotgun (WGS) entry which is preliminary data.</text>
</comment>
<organism evidence="4 5">
    <name type="scientific">Halioxenophilus aromaticivorans</name>
    <dbReference type="NCBI Taxonomy" id="1306992"/>
    <lineage>
        <taxon>Bacteria</taxon>
        <taxon>Pseudomonadati</taxon>
        <taxon>Pseudomonadota</taxon>
        <taxon>Gammaproteobacteria</taxon>
        <taxon>Alteromonadales</taxon>
        <taxon>Alteromonadaceae</taxon>
        <taxon>Halioxenophilus</taxon>
    </lineage>
</organism>
<reference evidence="5" key="1">
    <citation type="journal article" date="2019" name="Int. J. Syst. Evol. Microbiol.">
        <title>The Global Catalogue of Microorganisms (GCM) 10K type strain sequencing project: providing services to taxonomists for standard genome sequencing and annotation.</title>
        <authorList>
            <consortium name="The Broad Institute Genomics Platform"/>
            <consortium name="The Broad Institute Genome Sequencing Center for Infectious Disease"/>
            <person name="Wu L."/>
            <person name="Ma J."/>
        </authorList>
    </citation>
    <scope>NUCLEOTIDE SEQUENCE [LARGE SCALE GENOMIC DNA]</scope>
    <source>
        <strain evidence="5">JCM 19134</strain>
    </source>
</reference>
<evidence type="ECO:0000256" key="1">
    <source>
        <dbReference type="SAM" id="MobiDB-lite"/>
    </source>
</evidence>
<feature type="domain" description="Bacterial Ig-like" evidence="3">
    <location>
        <begin position="280"/>
        <end position="356"/>
    </location>
</feature>
<dbReference type="InterPro" id="IPR028974">
    <property type="entry name" value="TSP_type-3_rpt"/>
</dbReference>
<name>A0AAV3U1X2_9ALTE</name>
<dbReference type="InterPro" id="IPR036465">
    <property type="entry name" value="vWFA_dom_sf"/>
</dbReference>
<evidence type="ECO:0000313" key="5">
    <source>
        <dbReference type="Proteomes" id="UP001409585"/>
    </source>
</evidence>
<keyword evidence="2" id="KW-0472">Membrane</keyword>